<gene>
    <name evidence="1" type="ORF">Z955_07080</name>
</gene>
<dbReference type="AlphaFoldDB" id="A0A0A0IG88"/>
<dbReference type="Proteomes" id="UP000030014">
    <property type="component" value="Unassembled WGS sequence"/>
</dbReference>
<evidence type="ECO:0000313" key="1">
    <source>
        <dbReference type="EMBL" id="KGM99578.1"/>
    </source>
</evidence>
<sequence>MTLVERYKVVQVVEPKTTNTAITGAYVSLKNVIRGAVVVNLTQAVGHATVISLHQAKDASGKDAKPLTNSVPVWANEDVSLGDSLIRKADGISYTVANTAKNKQVVFHIDPASLDVNEGFTCLNVRIGASTQATNFVCAEFILDDKYAGDIPSSVVVD</sequence>
<dbReference type="RefSeq" id="WP_039259462.1">
    <property type="nucleotide sequence ID" value="NZ_JDRY01000033.1"/>
</dbReference>
<dbReference type="EMBL" id="JDRY01000033">
    <property type="protein sequence ID" value="KGM99578.1"/>
    <property type="molecule type" value="Genomic_DNA"/>
</dbReference>
<accession>A0A0A0IG88</accession>
<protein>
    <submittedName>
        <fullName evidence="1">Uncharacterized protein</fullName>
    </submittedName>
</protein>
<comment type="caution">
    <text evidence="1">The sequence shown here is derived from an EMBL/GenBank/DDBJ whole genome shotgun (WGS) entry which is preliminary data.</text>
</comment>
<organism evidence="1 2">
    <name type="scientific">Clostridium botulinum C/D str. DC5</name>
    <dbReference type="NCBI Taxonomy" id="1443128"/>
    <lineage>
        <taxon>Bacteria</taxon>
        <taxon>Bacillati</taxon>
        <taxon>Bacillota</taxon>
        <taxon>Clostridia</taxon>
        <taxon>Eubacteriales</taxon>
        <taxon>Clostridiaceae</taxon>
        <taxon>Clostridium</taxon>
    </lineage>
</organism>
<reference evidence="1 2" key="1">
    <citation type="submission" date="2014-01" db="EMBL/GenBank/DDBJ databases">
        <title>Plasmidome dynamics in the species complex Clostridium novyi sensu lato converts strains of independent lineages into distinctly different pathogens.</title>
        <authorList>
            <person name="Skarin H."/>
            <person name="Segerman B."/>
        </authorList>
    </citation>
    <scope>NUCLEOTIDE SEQUENCE [LARGE SCALE GENOMIC DNA]</scope>
    <source>
        <strain evidence="1 2">DC5</strain>
    </source>
</reference>
<evidence type="ECO:0000313" key="2">
    <source>
        <dbReference type="Proteomes" id="UP000030014"/>
    </source>
</evidence>
<name>A0A0A0IG88_CLOBO</name>
<proteinExistence type="predicted"/>